<comment type="caution">
    <text evidence="1">The sequence shown here is derived from an EMBL/GenBank/DDBJ whole genome shotgun (WGS) entry which is preliminary data.</text>
</comment>
<dbReference type="Proteomes" id="UP001501444">
    <property type="component" value="Unassembled WGS sequence"/>
</dbReference>
<sequence length="146" mass="15870">MLRRLLPRPDSGEGLARFGLRLLVVALCAVTLLQAMRPAVYSTRKGVESISPHSEQQASMRHMVEQLGRDIHEQIPAGTRVAVVDEDPNWRLRLAAAATDQGVVVVGDTIAPGAMTDPSAQLEIWRESDPAAPNGVRLMTRKPVTS</sequence>
<proteinExistence type="predicted"/>
<organism evidence="1 2">
    <name type="scientific">Dactylosporangium salmoneum</name>
    <dbReference type="NCBI Taxonomy" id="53361"/>
    <lineage>
        <taxon>Bacteria</taxon>
        <taxon>Bacillati</taxon>
        <taxon>Actinomycetota</taxon>
        <taxon>Actinomycetes</taxon>
        <taxon>Micromonosporales</taxon>
        <taxon>Micromonosporaceae</taxon>
        <taxon>Dactylosporangium</taxon>
    </lineage>
</organism>
<name>A0ABN3H107_9ACTN</name>
<accession>A0ABN3H107</accession>
<evidence type="ECO:0000313" key="2">
    <source>
        <dbReference type="Proteomes" id="UP001501444"/>
    </source>
</evidence>
<dbReference type="RefSeq" id="WP_344616395.1">
    <property type="nucleotide sequence ID" value="NZ_BAAARV010000063.1"/>
</dbReference>
<protein>
    <submittedName>
        <fullName evidence="1">Uncharacterized protein</fullName>
    </submittedName>
</protein>
<dbReference type="EMBL" id="BAAARV010000063">
    <property type="protein sequence ID" value="GAA2366225.1"/>
    <property type="molecule type" value="Genomic_DNA"/>
</dbReference>
<gene>
    <name evidence="1" type="ORF">GCM10010170_065080</name>
</gene>
<reference evidence="1 2" key="1">
    <citation type="journal article" date="2019" name="Int. J. Syst. Evol. Microbiol.">
        <title>The Global Catalogue of Microorganisms (GCM) 10K type strain sequencing project: providing services to taxonomists for standard genome sequencing and annotation.</title>
        <authorList>
            <consortium name="The Broad Institute Genomics Platform"/>
            <consortium name="The Broad Institute Genome Sequencing Center for Infectious Disease"/>
            <person name="Wu L."/>
            <person name="Ma J."/>
        </authorList>
    </citation>
    <scope>NUCLEOTIDE SEQUENCE [LARGE SCALE GENOMIC DNA]</scope>
    <source>
        <strain evidence="1 2">JCM 3272</strain>
    </source>
</reference>
<evidence type="ECO:0000313" key="1">
    <source>
        <dbReference type="EMBL" id="GAA2366225.1"/>
    </source>
</evidence>
<keyword evidence="2" id="KW-1185">Reference proteome</keyword>